<protein>
    <submittedName>
        <fullName evidence="2">Uncharacterized protein</fullName>
    </submittedName>
</protein>
<name>A0ABU0GFX3_9CELL</name>
<accession>A0ABU0GFX3</accession>
<sequence length="165" mass="17395">MSNEQPPTSGPSGNGRPADAAPPDPHDDATARWRAGRREAAAAHADALAARQRAESDRARAHIAQFLTDARAAGLAPVPLHVRSYDGRARYRTPLTGWYLRRDETVGIDTDGAFYVLTAPSSVVARFRGVRPTPQDPPLVIGAGGKDGESIDLPDALARVLAGGA</sequence>
<feature type="region of interest" description="Disordered" evidence="1">
    <location>
        <begin position="1"/>
        <end position="30"/>
    </location>
</feature>
<dbReference type="Proteomes" id="UP001240250">
    <property type="component" value="Unassembled WGS sequence"/>
</dbReference>
<dbReference type="RefSeq" id="WP_070320406.1">
    <property type="nucleotide sequence ID" value="NZ_CP084585.1"/>
</dbReference>
<evidence type="ECO:0000313" key="3">
    <source>
        <dbReference type="Proteomes" id="UP001240250"/>
    </source>
</evidence>
<proteinExistence type="predicted"/>
<reference evidence="2 3" key="1">
    <citation type="submission" date="2023-07" db="EMBL/GenBank/DDBJ databases">
        <title>Sequencing the genomes of 1000 actinobacteria strains.</title>
        <authorList>
            <person name="Klenk H.-P."/>
        </authorList>
    </citation>
    <scope>NUCLEOTIDE SEQUENCE [LARGE SCALE GENOMIC DNA]</scope>
    <source>
        <strain evidence="2 3">DSM 14785</strain>
    </source>
</reference>
<dbReference type="EMBL" id="JAUSVM010000001">
    <property type="protein sequence ID" value="MDQ0424227.1"/>
    <property type="molecule type" value="Genomic_DNA"/>
</dbReference>
<evidence type="ECO:0000256" key="1">
    <source>
        <dbReference type="SAM" id="MobiDB-lite"/>
    </source>
</evidence>
<keyword evidence="3" id="KW-1185">Reference proteome</keyword>
<evidence type="ECO:0000313" key="2">
    <source>
        <dbReference type="EMBL" id="MDQ0424227.1"/>
    </source>
</evidence>
<gene>
    <name evidence="2" type="ORF">JO380_000608</name>
</gene>
<comment type="caution">
    <text evidence="2">The sequence shown here is derived from an EMBL/GenBank/DDBJ whole genome shotgun (WGS) entry which is preliminary data.</text>
</comment>
<feature type="compositionally biased region" description="Polar residues" evidence="1">
    <location>
        <begin position="1"/>
        <end position="11"/>
    </location>
</feature>
<organism evidence="2 3">
    <name type="scientific">Cellulomonas iranensis</name>
    <dbReference type="NCBI Taxonomy" id="76862"/>
    <lineage>
        <taxon>Bacteria</taxon>
        <taxon>Bacillati</taxon>
        <taxon>Actinomycetota</taxon>
        <taxon>Actinomycetes</taxon>
        <taxon>Micrococcales</taxon>
        <taxon>Cellulomonadaceae</taxon>
        <taxon>Cellulomonas</taxon>
    </lineage>
</organism>